<reference evidence="3 4" key="1">
    <citation type="journal article" date="2017" name="Nat. Ecol. Evol.">
        <title>Scallop genome provides insights into evolution of bilaterian karyotype and development.</title>
        <authorList>
            <person name="Wang S."/>
            <person name="Zhang J."/>
            <person name="Jiao W."/>
            <person name="Li J."/>
            <person name="Xun X."/>
            <person name="Sun Y."/>
            <person name="Guo X."/>
            <person name="Huan P."/>
            <person name="Dong B."/>
            <person name="Zhang L."/>
            <person name="Hu X."/>
            <person name="Sun X."/>
            <person name="Wang J."/>
            <person name="Zhao C."/>
            <person name="Wang Y."/>
            <person name="Wang D."/>
            <person name="Huang X."/>
            <person name="Wang R."/>
            <person name="Lv J."/>
            <person name="Li Y."/>
            <person name="Zhang Z."/>
            <person name="Liu B."/>
            <person name="Lu W."/>
            <person name="Hui Y."/>
            <person name="Liang J."/>
            <person name="Zhou Z."/>
            <person name="Hou R."/>
            <person name="Li X."/>
            <person name="Liu Y."/>
            <person name="Li H."/>
            <person name="Ning X."/>
            <person name="Lin Y."/>
            <person name="Zhao L."/>
            <person name="Xing Q."/>
            <person name="Dou J."/>
            <person name="Li Y."/>
            <person name="Mao J."/>
            <person name="Guo H."/>
            <person name="Dou H."/>
            <person name="Li T."/>
            <person name="Mu C."/>
            <person name="Jiang W."/>
            <person name="Fu Q."/>
            <person name="Fu X."/>
            <person name="Miao Y."/>
            <person name="Liu J."/>
            <person name="Yu Q."/>
            <person name="Li R."/>
            <person name="Liao H."/>
            <person name="Li X."/>
            <person name="Kong Y."/>
            <person name="Jiang Z."/>
            <person name="Chourrout D."/>
            <person name="Li R."/>
            <person name="Bao Z."/>
        </authorList>
    </citation>
    <scope>NUCLEOTIDE SEQUENCE [LARGE SCALE GENOMIC DNA]</scope>
    <source>
        <strain evidence="3 4">PY_sf001</strain>
    </source>
</reference>
<dbReference type="Pfam" id="PF00619">
    <property type="entry name" value="CARD"/>
    <property type="match status" value="1"/>
</dbReference>
<gene>
    <name evidence="3" type="ORF">KP79_PYT09205</name>
</gene>
<dbReference type="InterPro" id="IPR001315">
    <property type="entry name" value="CARD"/>
</dbReference>
<dbReference type="SUPFAM" id="SSF47986">
    <property type="entry name" value="DEATH domain"/>
    <property type="match status" value="1"/>
</dbReference>
<dbReference type="EMBL" id="NEDP02076682">
    <property type="protein sequence ID" value="OWF36041.1"/>
    <property type="molecule type" value="Genomic_DNA"/>
</dbReference>
<feature type="domain" description="CARD" evidence="2">
    <location>
        <begin position="24"/>
        <end position="86"/>
    </location>
</feature>
<dbReference type="PROSITE" id="PS50209">
    <property type="entry name" value="CARD"/>
    <property type="match status" value="1"/>
</dbReference>
<evidence type="ECO:0000313" key="4">
    <source>
        <dbReference type="Proteomes" id="UP000242188"/>
    </source>
</evidence>
<dbReference type="Gene3D" id="1.10.533.10">
    <property type="entry name" value="Death Domain, Fas"/>
    <property type="match status" value="1"/>
</dbReference>
<feature type="compositionally biased region" description="Basic and acidic residues" evidence="1">
    <location>
        <begin position="170"/>
        <end position="196"/>
    </location>
</feature>
<dbReference type="InterPro" id="IPR011029">
    <property type="entry name" value="DEATH-like_dom_sf"/>
</dbReference>
<keyword evidence="4" id="KW-1185">Reference proteome</keyword>
<evidence type="ECO:0000259" key="2">
    <source>
        <dbReference type="PROSITE" id="PS50209"/>
    </source>
</evidence>
<protein>
    <submittedName>
        <fullName evidence="3">Amyloid protein-binding protein 2</fullName>
    </submittedName>
</protein>
<dbReference type="AlphaFoldDB" id="A0A210PHT5"/>
<dbReference type="Gene3D" id="1.25.40.10">
    <property type="entry name" value="Tetratricopeptide repeat domain"/>
    <property type="match status" value="2"/>
</dbReference>
<evidence type="ECO:0000313" key="3">
    <source>
        <dbReference type="EMBL" id="OWF36041.1"/>
    </source>
</evidence>
<comment type="caution">
    <text evidence="3">The sequence shown here is derived from an EMBL/GenBank/DDBJ whole genome shotgun (WGS) entry which is preliminary data.</text>
</comment>
<organism evidence="3 4">
    <name type="scientific">Mizuhopecten yessoensis</name>
    <name type="common">Japanese scallop</name>
    <name type="synonym">Patinopecten yessoensis</name>
    <dbReference type="NCBI Taxonomy" id="6573"/>
    <lineage>
        <taxon>Eukaryota</taxon>
        <taxon>Metazoa</taxon>
        <taxon>Spiralia</taxon>
        <taxon>Lophotrochozoa</taxon>
        <taxon>Mollusca</taxon>
        <taxon>Bivalvia</taxon>
        <taxon>Autobranchia</taxon>
        <taxon>Pteriomorphia</taxon>
        <taxon>Pectinida</taxon>
        <taxon>Pectinoidea</taxon>
        <taxon>Pectinidae</taxon>
        <taxon>Mizuhopecten</taxon>
    </lineage>
</organism>
<accession>A0A210PHT5</accession>
<proteinExistence type="predicted"/>
<dbReference type="InterPro" id="IPR011990">
    <property type="entry name" value="TPR-like_helical_dom_sf"/>
</dbReference>
<dbReference type="PANTHER" id="PTHR46575">
    <property type="entry name" value="AMYLOID PROTEIN-BINDING PROTEIN 2"/>
    <property type="match status" value="1"/>
</dbReference>
<dbReference type="STRING" id="6573.A0A210PHT5"/>
<dbReference type="OrthoDB" id="9996794at2759"/>
<dbReference type="Proteomes" id="UP000242188">
    <property type="component" value="Unassembled WGS sequence"/>
</dbReference>
<dbReference type="GO" id="GO:1990756">
    <property type="term" value="F:ubiquitin-like ligase-substrate adaptor activity"/>
    <property type="evidence" value="ECO:0007669"/>
    <property type="project" value="TreeGrafter"/>
</dbReference>
<evidence type="ECO:0000256" key="1">
    <source>
        <dbReference type="SAM" id="MobiDB-lite"/>
    </source>
</evidence>
<dbReference type="GO" id="GO:0042981">
    <property type="term" value="P:regulation of apoptotic process"/>
    <property type="evidence" value="ECO:0007669"/>
    <property type="project" value="InterPro"/>
</dbReference>
<feature type="region of interest" description="Disordered" evidence="1">
    <location>
        <begin position="151"/>
        <end position="201"/>
    </location>
</feature>
<dbReference type="GO" id="GO:0031462">
    <property type="term" value="C:Cul2-RING ubiquitin ligase complex"/>
    <property type="evidence" value="ECO:0007669"/>
    <property type="project" value="TreeGrafter"/>
</dbReference>
<sequence length="812" mass="93810">MSVYIRKDTFILSDQKSTDTMSGIDRQNVMRLRINRIALVQELKIDHIIGTLIEHNLINNNDQKKIGHGTTHADRARILIDLLPSKTSIPEWYSLFRDAMLNPDAGPEVRKRYRSLVEFLDNTVIHRPTSQATKFSETMDKRRLPHYEPVPPIIKENKNQSNPQNVLNLDDERREAPPDQEMEKQTKDMIPERGDKSTPWNQDNQDSMTLIKGFFQQWVPTPDNFRSLLQVPEDHFQALQESTHPDDKAQLALETKALEKIRKLELVAVLARRKQLPQGFELCMCDVVHEILFDSENYHLFFKYIKNLQDSEVHLLSDIVDSYSSVMQALDPSKSGDDTKQAIKLGYHLIDFLAEFGYFKEAELIMAVLLVVLNQTDNMETWMTKYKGFVKLMRLRNMNYNFSGSYSAYSLATEMMWKIKMMSFGQDLIPKAELYNEICQMMLERGSVNAAFGWAQKALKEVQETDTVNVINILCTAVVAYSAKWQVKRAEQLAIHAVQQARSMFGPRHPLYLKALLAFCHFSNEFKQDQAGLDVAQHALEVAQKIYGCDMIMTALAHRAVCKALLVLQKFDDFNYDNHANEGLRKARILLRDNHPMLYLFLHTAATALQWKALHSSKDMMNATLTLAETEAKIAISIVEEYYGEISVRAAQMNSLLGQIYSKMDRLQDAEKMLYKSAMCFKLCLSPNSNFRLLSMATLGTFYKIFDKPKEAILMFNDVITNIEPCGVYLKWVHVCFEHLVSTLQSINLNKEADEVQIKLSQWLRDHPVYDHVVTVEDLQQKPQAFARFQEDFNIWEKRTKKILDMVLNKDK</sequence>
<dbReference type="PANTHER" id="PTHR46575:SF1">
    <property type="entry name" value="AMYLOID PROTEIN-BINDING PROTEIN 2"/>
    <property type="match status" value="1"/>
</dbReference>
<dbReference type="InterPro" id="IPR042476">
    <property type="entry name" value="APPBP2"/>
</dbReference>
<dbReference type="GO" id="GO:0043161">
    <property type="term" value="P:proteasome-mediated ubiquitin-dependent protein catabolic process"/>
    <property type="evidence" value="ECO:0007669"/>
    <property type="project" value="TreeGrafter"/>
</dbReference>
<dbReference type="GO" id="GO:0006886">
    <property type="term" value="P:intracellular protein transport"/>
    <property type="evidence" value="ECO:0007669"/>
    <property type="project" value="InterPro"/>
</dbReference>
<dbReference type="CDD" id="cd01671">
    <property type="entry name" value="CARD"/>
    <property type="match status" value="1"/>
</dbReference>
<name>A0A210PHT5_MIZYE</name>